<dbReference type="CDD" id="cd14510">
    <property type="entry name" value="PTP_VSP_TPTE"/>
    <property type="match status" value="1"/>
</dbReference>
<feature type="transmembrane region" description="Helical" evidence="9">
    <location>
        <begin position="223"/>
        <end position="244"/>
    </location>
</feature>
<evidence type="ECO:0000256" key="2">
    <source>
        <dbReference type="ARBA" id="ARBA00004316"/>
    </source>
</evidence>
<evidence type="ECO:0000256" key="3">
    <source>
        <dbReference type="ARBA" id="ARBA00007881"/>
    </source>
</evidence>
<sequence>MKRYDNFTEDRIAVVDIVQTAAQSDQSQSSDMDVEQGFSNPLASQELQAHHSQILEDHSAPLSAVNGHRPSNGTSNKVKTDNLEFDQIEVSLVDDAGAGVPDEVLVNASDFFLEHNDNYNLTWREASHQISEVAEDPSRPPIPGWNVPYCRWRLRRVIESLFFRVLTLLLIVIDIIIVILDLASGKDFDEVSTYQIIDLIFTIYFVVEIFLRLIALTQPVFFATWYNVVDFAVVLITLVIVIVGMTHNTWAERLSLLTLLRLVRIFRLIRLYTEKQQIETAARQMVSQNKRRYQQNGFDLDLTYVTARVIATSFPSSGLWAWYRNPISRVSKFLNIQHPDRYKIYNLCSEKTYDTEYFQHRVERFMIDDHNVPSLQQMLDFAQSAKSWLNANPENVIVVHCKGGKGRTGTMICVWLVEAGIFTSANQSLEYFGQRRTDMNVSKKFQGVETPSQSRYVGYYEVMKNHLGGQVPLSSPLLLKKIVIRGMMYVGEGNGDDFFFKVDQGNGKELYSAHIGFRRNCHVSYNPERDILEITTVNSPKLDGDVRVLFQTNSKTVPKGYENCPFYFWFNTAFVADTSRKLILTREQLDNPHKPKTWHCFRETFQIEVFFAEGT</sequence>
<dbReference type="InterPro" id="IPR035892">
    <property type="entry name" value="C2_domain_sf"/>
</dbReference>
<dbReference type="PROSITE" id="PS51182">
    <property type="entry name" value="C2_TENSIN"/>
    <property type="match status" value="1"/>
</dbReference>
<keyword evidence="7 9" id="KW-0472">Membrane</keyword>
<dbReference type="Proteomes" id="UP000318571">
    <property type="component" value="Chromosome 10"/>
</dbReference>
<dbReference type="GO" id="GO:0016020">
    <property type="term" value="C:membrane"/>
    <property type="evidence" value="ECO:0007669"/>
    <property type="project" value="UniProtKB-SubCell"/>
</dbReference>
<protein>
    <submittedName>
        <fullName evidence="13">Uncharacterized protein</fullName>
    </submittedName>
</protein>
<evidence type="ECO:0000256" key="1">
    <source>
        <dbReference type="ARBA" id="ARBA00004141"/>
    </source>
</evidence>
<feature type="transmembrane region" description="Helical" evidence="9">
    <location>
        <begin position="192"/>
        <end position="211"/>
    </location>
</feature>
<dbReference type="OrthoDB" id="16692at2759"/>
<keyword evidence="4 9" id="KW-0812">Transmembrane</keyword>
<name>A0A553NE01_TIGCA</name>
<evidence type="ECO:0000259" key="11">
    <source>
        <dbReference type="PROSITE" id="PS51181"/>
    </source>
</evidence>
<organism evidence="13 14">
    <name type="scientific">Tigriopus californicus</name>
    <name type="common">Marine copepod</name>
    <dbReference type="NCBI Taxonomy" id="6832"/>
    <lineage>
        <taxon>Eukaryota</taxon>
        <taxon>Metazoa</taxon>
        <taxon>Ecdysozoa</taxon>
        <taxon>Arthropoda</taxon>
        <taxon>Crustacea</taxon>
        <taxon>Multicrustacea</taxon>
        <taxon>Hexanauplia</taxon>
        <taxon>Copepoda</taxon>
        <taxon>Harpacticoida</taxon>
        <taxon>Harpacticidae</taxon>
        <taxon>Tigriopus</taxon>
    </lineage>
</organism>
<dbReference type="InterPro" id="IPR027359">
    <property type="entry name" value="Volt_channel_dom_sf"/>
</dbReference>
<evidence type="ECO:0000256" key="7">
    <source>
        <dbReference type="ARBA" id="ARBA00023136"/>
    </source>
</evidence>
<evidence type="ECO:0000256" key="9">
    <source>
        <dbReference type="SAM" id="Phobius"/>
    </source>
</evidence>
<evidence type="ECO:0000256" key="8">
    <source>
        <dbReference type="ARBA" id="ARBA00023273"/>
    </source>
</evidence>
<dbReference type="InterPro" id="IPR016130">
    <property type="entry name" value="Tyr_Pase_AS"/>
</dbReference>
<dbReference type="STRING" id="6832.A0A553NE01"/>
<dbReference type="PANTHER" id="PTHR12305">
    <property type="entry name" value="PHOSPHATASE WITH HOMOLOGY TO TENSIN"/>
    <property type="match status" value="1"/>
</dbReference>
<dbReference type="SUPFAM" id="SSF81324">
    <property type="entry name" value="Voltage-gated potassium channels"/>
    <property type="match status" value="1"/>
</dbReference>
<evidence type="ECO:0000256" key="4">
    <source>
        <dbReference type="ARBA" id="ARBA00022692"/>
    </source>
</evidence>
<reference evidence="13 14" key="1">
    <citation type="journal article" date="2018" name="Nat. Ecol. Evol.">
        <title>Genomic signatures of mitonuclear coevolution across populations of Tigriopus californicus.</title>
        <authorList>
            <person name="Barreto F.S."/>
            <person name="Watson E.T."/>
            <person name="Lima T.G."/>
            <person name="Willett C.S."/>
            <person name="Edmands S."/>
            <person name="Li W."/>
            <person name="Burton R.S."/>
        </authorList>
    </citation>
    <scope>NUCLEOTIDE SEQUENCE [LARGE SCALE GENOMIC DNA]</scope>
    <source>
        <strain evidence="13 14">San Diego</strain>
    </source>
</reference>
<evidence type="ECO:0000256" key="5">
    <source>
        <dbReference type="ARBA" id="ARBA00022801"/>
    </source>
</evidence>
<dbReference type="Pfam" id="PF10409">
    <property type="entry name" value="PTEN_C2"/>
    <property type="match status" value="1"/>
</dbReference>
<feature type="transmembrane region" description="Helical" evidence="9">
    <location>
        <begin position="161"/>
        <end position="180"/>
    </location>
</feature>
<dbReference type="FunFam" id="2.60.40.1110:FF:000004">
    <property type="entry name" value="Voltage-sensor containing phosphatase"/>
    <property type="match status" value="1"/>
</dbReference>
<keyword evidence="8" id="KW-0966">Cell projection</keyword>
<dbReference type="PANTHER" id="PTHR12305:SF60">
    <property type="entry name" value="PHOSPHATIDYLINOSITOL 3,4,5-TRISPHOSPHATE 3-PHOSPHATASE TPTE2-RELATED"/>
    <property type="match status" value="1"/>
</dbReference>
<comment type="similarity">
    <text evidence="3">Belongs to the PTEN phosphatase protein family.</text>
</comment>
<feature type="domain" description="Tyrosine specific protein phosphatases" evidence="10">
    <location>
        <begin position="376"/>
        <end position="439"/>
    </location>
</feature>
<dbReference type="PROSITE" id="PS51181">
    <property type="entry name" value="PPASE_TENSIN"/>
    <property type="match status" value="1"/>
</dbReference>
<dbReference type="GO" id="GO:0042995">
    <property type="term" value="C:cell projection"/>
    <property type="evidence" value="ECO:0007669"/>
    <property type="project" value="UniProtKB-SubCell"/>
</dbReference>
<dbReference type="InterPro" id="IPR045102">
    <property type="entry name" value="PTP_VSP_TPTE"/>
</dbReference>
<dbReference type="InterPro" id="IPR051281">
    <property type="entry name" value="Dual-spec_lipid-protein_phosph"/>
</dbReference>
<feature type="domain" description="Phosphatase tensin-type" evidence="11">
    <location>
        <begin position="291"/>
        <end position="467"/>
    </location>
</feature>
<dbReference type="InterPro" id="IPR014020">
    <property type="entry name" value="Tensin_C2-dom"/>
</dbReference>
<dbReference type="Gene3D" id="3.90.190.10">
    <property type="entry name" value="Protein tyrosine phosphatase superfamily"/>
    <property type="match status" value="1"/>
</dbReference>
<proteinExistence type="inferred from homology"/>
<dbReference type="Pfam" id="PF00520">
    <property type="entry name" value="Ion_trans"/>
    <property type="match status" value="1"/>
</dbReference>
<comment type="caution">
    <text evidence="13">The sequence shown here is derived from an EMBL/GenBank/DDBJ whole genome shotgun (WGS) entry which is preliminary data.</text>
</comment>
<dbReference type="Pfam" id="PF22785">
    <property type="entry name" value="Tc-R-P"/>
    <property type="match status" value="1"/>
</dbReference>
<comment type="subcellular location">
    <subcellularLocation>
        <location evidence="2">Cell projection</location>
    </subcellularLocation>
    <subcellularLocation>
        <location evidence="1">Membrane</location>
        <topology evidence="1">Multi-pass membrane protein</topology>
    </subcellularLocation>
</comment>
<gene>
    <name evidence="13" type="ORF">TCAL_08699</name>
</gene>
<dbReference type="GO" id="GO:0005216">
    <property type="term" value="F:monoatomic ion channel activity"/>
    <property type="evidence" value="ECO:0007669"/>
    <property type="project" value="InterPro"/>
</dbReference>
<dbReference type="Gene3D" id="2.60.40.1110">
    <property type="match status" value="1"/>
</dbReference>
<dbReference type="PROSITE" id="PS50056">
    <property type="entry name" value="TYR_PHOSPHATASE_2"/>
    <property type="match status" value="1"/>
</dbReference>
<evidence type="ECO:0000313" key="13">
    <source>
        <dbReference type="EMBL" id="TRY63667.1"/>
    </source>
</evidence>
<evidence type="ECO:0000313" key="14">
    <source>
        <dbReference type="Proteomes" id="UP000318571"/>
    </source>
</evidence>
<keyword evidence="5" id="KW-0378">Hydrolase</keyword>
<dbReference type="SMART" id="SM00404">
    <property type="entry name" value="PTPc_motif"/>
    <property type="match status" value="1"/>
</dbReference>
<dbReference type="SUPFAM" id="SSF49562">
    <property type="entry name" value="C2 domain (Calcium/lipid-binding domain, CaLB)"/>
    <property type="match status" value="1"/>
</dbReference>
<dbReference type="SMART" id="SM01326">
    <property type="entry name" value="PTEN_C2"/>
    <property type="match status" value="1"/>
</dbReference>
<dbReference type="EMBL" id="VCGU01000458">
    <property type="protein sequence ID" value="TRY63667.1"/>
    <property type="molecule type" value="Genomic_DNA"/>
</dbReference>
<accession>A0A553NE01</accession>
<evidence type="ECO:0000259" key="10">
    <source>
        <dbReference type="PROSITE" id="PS50056"/>
    </source>
</evidence>
<dbReference type="PROSITE" id="PS00383">
    <property type="entry name" value="TYR_PHOSPHATASE_1"/>
    <property type="match status" value="1"/>
</dbReference>
<dbReference type="InterPro" id="IPR029021">
    <property type="entry name" value="Prot-tyrosine_phosphatase-like"/>
</dbReference>
<dbReference type="InterPro" id="IPR003595">
    <property type="entry name" value="Tyr_Pase_cat"/>
</dbReference>
<dbReference type="GO" id="GO:0016314">
    <property type="term" value="F:phosphatidylinositol-3,4,5-trisphosphate 3-phosphatase activity"/>
    <property type="evidence" value="ECO:0007669"/>
    <property type="project" value="TreeGrafter"/>
</dbReference>
<feature type="domain" description="C2 tensin-type" evidence="12">
    <location>
        <begin position="474"/>
        <end position="614"/>
    </location>
</feature>
<dbReference type="InterPro" id="IPR029023">
    <property type="entry name" value="Tensin_phosphatase"/>
</dbReference>
<evidence type="ECO:0000259" key="12">
    <source>
        <dbReference type="PROSITE" id="PS51182"/>
    </source>
</evidence>
<dbReference type="InterPro" id="IPR000387">
    <property type="entry name" value="Tyr_Pase_dom"/>
</dbReference>
<dbReference type="GO" id="GO:0005829">
    <property type="term" value="C:cytosol"/>
    <property type="evidence" value="ECO:0007669"/>
    <property type="project" value="TreeGrafter"/>
</dbReference>
<dbReference type="SUPFAM" id="SSF52799">
    <property type="entry name" value="(Phosphotyrosine protein) phosphatases II"/>
    <property type="match status" value="1"/>
</dbReference>
<keyword evidence="6 9" id="KW-1133">Transmembrane helix</keyword>
<dbReference type="InterPro" id="IPR005821">
    <property type="entry name" value="Ion_trans_dom"/>
</dbReference>
<evidence type="ECO:0000256" key="6">
    <source>
        <dbReference type="ARBA" id="ARBA00022989"/>
    </source>
</evidence>
<dbReference type="AlphaFoldDB" id="A0A553NE01"/>
<dbReference type="OMA" id="ISPCVMS"/>
<dbReference type="Gene3D" id="1.20.120.350">
    <property type="entry name" value="Voltage-gated potassium channels. Chain C"/>
    <property type="match status" value="1"/>
</dbReference>
<keyword evidence="14" id="KW-1185">Reference proteome</keyword>